<dbReference type="GO" id="GO:0015849">
    <property type="term" value="P:organic acid transport"/>
    <property type="evidence" value="ECO:0007669"/>
    <property type="project" value="InterPro"/>
</dbReference>
<dbReference type="InterPro" id="IPR026289">
    <property type="entry name" value="SBP_TakP-like"/>
</dbReference>
<dbReference type="Gene3D" id="3.40.190.170">
    <property type="entry name" value="Bacterial extracellular solute-binding protein, family 7"/>
    <property type="match status" value="1"/>
</dbReference>
<dbReference type="NCBIfam" id="TIGR01409">
    <property type="entry name" value="TAT_signal_seq"/>
    <property type="match status" value="1"/>
</dbReference>
<comment type="similarity">
    <text evidence="2">Belongs to the bacterial solute-binding protein 7 family.</text>
</comment>
<dbReference type="InterPro" id="IPR041722">
    <property type="entry name" value="TakP/all3028"/>
</dbReference>
<dbReference type="EMBL" id="WVHK01000130">
    <property type="protein sequence ID" value="MXV21772.1"/>
    <property type="molecule type" value="Genomic_DNA"/>
</dbReference>
<dbReference type="GO" id="GO:0055085">
    <property type="term" value="P:transmembrane transport"/>
    <property type="evidence" value="ECO:0007669"/>
    <property type="project" value="InterPro"/>
</dbReference>
<protein>
    <recommendedName>
        <fullName evidence="2">Extracytoplasmic solute receptor protein</fullName>
    </recommendedName>
    <alternativeName>
        <fullName evidence="2">TRAP transporter</fullName>
    </alternativeName>
</protein>
<dbReference type="GO" id="GO:0043177">
    <property type="term" value="F:organic acid binding"/>
    <property type="evidence" value="ECO:0007669"/>
    <property type="project" value="InterPro"/>
</dbReference>
<feature type="binding site" evidence="4">
    <location>
        <position position="216"/>
    </location>
    <ligand>
        <name>Na(+)</name>
        <dbReference type="ChEBI" id="CHEBI:29101"/>
    </ligand>
</feature>
<dbReference type="PROSITE" id="PS51318">
    <property type="entry name" value="TAT"/>
    <property type="match status" value="1"/>
</dbReference>
<dbReference type="PANTHER" id="PTHR33376">
    <property type="match status" value="1"/>
</dbReference>
<keyword evidence="2" id="KW-0574">Periplasm</keyword>
<evidence type="ECO:0000256" key="4">
    <source>
        <dbReference type="PIRSR" id="PIRSR039026-2"/>
    </source>
</evidence>
<comment type="function">
    <text evidence="2">Part of the tripartite ATP-independent periplasmic (TRAP) transport system.</text>
</comment>
<dbReference type="PIRSF" id="PIRSF039026">
    <property type="entry name" value="SiaP"/>
    <property type="match status" value="1"/>
</dbReference>
<accession>A0A6I4YJU9</accession>
<dbReference type="InterPro" id="IPR018389">
    <property type="entry name" value="DctP_fam"/>
</dbReference>
<dbReference type="GO" id="GO:0031317">
    <property type="term" value="C:tripartite ATP-independent periplasmic transporter complex"/>
    <property type="evidence" value="ECO:0007669"/>
    <property type="project" value="InterPro"/>
</dbReference>
<evidence type="ECO:0000256" key="3">
    <source>
        <dbReference type="PIRSR" id="PIRSR039026-1"/>
    </source>
</evidence>
<keyword evidence="6" id="KW-1185">Reference proteome</keyword>
<comment type="subcellular location">
    <subcellularLocation>
        <location evidence="2">Periplasm</location>
    </subcellularLocation>
</comment>
<dbReference type="CDD" id="cd13682">
    <property type="entry name" value="PBP2_TRAP_alpha-ketoacid"/>
    <property type="match status" value="1"/>
</dbReference>
<dbReference type="InterPro" id="IPR019546">
    <property type="entry name" value="TAT_signal_bac_arc"/>
</dbReference>
<feature type="binding site" evidence="3">
    <location>
        <position position="178"/>
    </location>
    <ligand>
        <name>substrate</name>
    </ligand>
</feature>
<dbReference type="InterPro" id="IPR038404">
    <property type="entry name" value="TRAP_DctP_sf"/>
</dbReference>
<dbReference type="SUPFAM" id="SSF53850">
    <property type="entry name" value="Periplasmic binding protein-like II"/>
    <property type="match status" value="1"/>
</dbReference>
<feature type="binding site" evidence="4">
    <location>
        <position position="241"/>
    </location>
    <ligand>
        <name>substrate</name>
    </ligand>
</feature>
<dbReference type="Proteomes" id="UP000430519">
    <property type="component" value="Unassembled WGS sequence"/>
</dbReference>
<name>A0A6I4YJU9_9DEIO</name>
<dbReference type="InterPro" id="IPR006311">
    <property type="entry name" value="TAT_signal"/>
</dbReference>
<gene>
    <name evidence="5" type="ORF">GLX28_19305</name>
</gene>
<feature type="binding site" evidence="3">
    <location>
        <position position="157"/>
    </location>
    <ligand>
        <name>substrate</name>
    </ligand>
</feature>
<keyword evidence="2" id="KW-0813">Transport</keyword>
<sequence length="358" mass="39148">MGINRRKFLKGAAVTAAASTVFSPHSFAQSGNVRWRCASSFPKSLDTIFGGASTVADRVAAMTDGKFQIRAYEAGELVPGLQVLDAVQQGTVECGHTCGYYFVGKDATLGFATSVPFGLSVTEQNAWMYHGGGMALLREVYGQFGVINFPAGNTGAQMGGWWKQEVKTAAQLRGKKVRIPGLGGQVMAKLGANVQVIPGGEIYLALDRGAIDAAEWVGPYDDEKLGLHKAAKFYYYPGWWEPGPNVDFIVNQKQYNALPKAYREILATACAEANVTMMAEYDAKNQAALVRLQRGGTQLRRFSNDILSAANKATQELHAENSAKNARYKKVYTQWNGFRASVRNWHQVNEKAMMDFKS</sequence>
<proteinExistence type="inferred from homology"/>
<dbReference type="GO" id="GO:0046872">
    <property type="term" value="F:metal ion binding"/>
    <property type="evidence" value="ECO:0007669"/>
    <property type="project" value="UniProtKB-KW"/>
</dbReference>
<organism evidence="5 6">
    <name type="scientific">Deinococcus xianganensis</name>
    <dbReference type="NCBI Taxonomy" id="1507289"/>
    <lineage>
        <taxon>Bacteria</taxon>
        <taxon>Thermotogati</taxon>
        <taxon>Deinococcota</taxon>
        <taxon>Deinococci</taxon>
        <taxon>Deinococcales</taxon>
        <taxon>Deinococcaceae</taxon>
        <taxon>Deinococcus</taxon>
    </lineage>
</organism>
<dbReference type="Pfam" id="PF10518">
    <property type="entry name" value="TAT_signal"/>
    <property type="match status" value="1"/>
</dbReference>
<evidence type="ECO:0000256" key="1">
    <source>
        <dbReference type="ARBA" id="ARBA00022729"/>
    </source>
</evidence>
<dbReference type="GO" id="GO:0042597">
    <property type="term" value="C:periplasmic space"/>
    <property type="evidence" value="ECO:0007669"/>
    <property type="project" value="UniProtKB-SubCell"/>
</dbReference>
<dbReference type="PANTHER" id="PTHR33376:SF5">
    <property type="entry name" value="EXTRACYTOPLASMIC SOLUTE RECEPTOR PROTEIN"/>
    <property type="match status" value="1"/>
</dbReference>
<evidence type="ECO:0000313" key="5">
    <source>
        <dbReference type="EMBL" id="MXV21772.1"/>
    </source>
</evidence>
<keyword evidence="2 4" id="KW-0479">Metal-binding</keyword>
<dbReference type="AlphaFoldDB" id="A0A6I4YJU9"/>
<comment type="caution">
    <text evidence="5">The sequence shown here is derived from an EMBL/GenBank/DDBJ whole genome shotgun (WGS) entry which is preliminary data.</text>
</comment>
<comment type="subunit">
    <text evidence="2">Homodimer.</text>
</comment>
<feature type="binding site" evidence="4">
    <location>
        <position position="215"/>
    </location>
    <ligand>
        <name>substrate</name>
    </ligand>
</feature>
<dbReference type="Gene3D" id="3.40.190.10">
    <property type="entry name" value="Periplasmic binding protein-like II"/>
    <property type="match status" value="1"/>
</dbReference>
<evidence type="ECO:0000256" key="2">
    <source>
        <dbReference type="PIRNR" id="PIRNR039026"/>
    </source>
</evidence>
<dbReference type="Pfam" id="PF03480">
    <property type="entry name" value="DctP"/>
    <property type="match status" value="1"/>
</dbReference>
<keyword evidence="1" id="KW-0732">Signal</keyword>
<dbReference type="RefSeq" id="WP_160982241.1">
    <property type="nucleotide sequence ID" value="NZ_WVHK01000130.1"/>
</dbReference>
<evidence type="ECO:0000313" key="6">
    <source>
        <dbReference type="Proteomes" id="UP000430519"/>
    </source>
</evidence>
<reference evidence="5 6" key="1">
    <citation type="submission" date="2019-11" db="EMBL/GenBank/DDBJ databases">
        <title>Genome sequence of Deinococcus xianganensis Y35, AI-2 producing algicidal bacterium, isolated from lake water.</title>
        <authorList>
            <person name="Li Y."/>
        </authorList>
    </citation>
    <scope>NUCLEOTIDE SEQUENCE [LARGE SCALE GENOMIC DNA]</scope>
    <source>
        <strain evidence="5 6">Y35</strain>
    </source>
</reference>